<feature type="non-terminal residue" evidence="1">
    <location>
        <position position="1"/>
    </location>
</feature>
<proteinExistence type="predicted"/>
<organism evidence="1 2">
    <name type="scientific">Trifolium medium</name>
    <dbReference type="NCBI Taxonomy" id="97028"/>
    <lineage>
        <taxon>Eukaryota</taxon>
        <taxon>Viridiplantae</taxon>
        <taxon>Streptophyta</taxon>
        <taxon>Embryophyta</taxon>
        <taxon>Tracheophyta</taxon>
        <taxon>Spermatophyta</taxon>
        <taxon>Magnoliopsida</taxon>
        <taxon>eudicotyledons</taxon>
        <taxon>Gunneridae</taxon>
        <taxon>Pentapetalae</taxon>
        <taxon>rosids</taxon>
        <taxon>fabids</taxon>
        <taxon>Fabales</taxon>
        <taxon>Fabaceae</taxon>
        <taxon>Papilionoideae</taxon>
        <taxon>50 kb inversion clade</taxon>
        <taxon>NPAAA clade</taxon>
        <taxon>Hologalegina</taxon>
        <taxon>IRL clade</taxon>
        <taxon>Trifolieae</taxon>
        <taxon>Trifolium</taxon>
    </lineage>
</organism>
<name>A0A392RLZ7_9FABA</name>
<dbReference type="Proteomes" id="UP000265520">
    <property type="component" value="Unassembled WGS sequence"/>
</dbReference>
<dbReference type="EMBL" id="LXQA010246993">
    <property type="protein sequence ID" value="MCI37661.1"/>
    <property type="molecule type" value="Genomic_DNA"/>
</dbReference>
<dbReference type="AlphaFoldDB" id="A0A392RLZ7"/>
<comment type="caution">
    <text evidence="1">The sequence shown here is derived from an EMBL/GenBank/DDBJ whole genome shotgun (WGS) entry which is preliminary data.</text>
</comment>
<sequence length="82" mass="9348">VLRQYGYTQTIPRLPTPAANPLATRDHISAQFAKYLYRVLTPDQRGLGAICPWYAAPGYMRWYFGISHPYMMPLPPGDPPRP</sequence>
<accession>A0A392RLZ7</accession>
<protein>
    <submittedName>
        <fullName evidence="1">Putative IMP dehydrogenase/GMP reductase</fullName>
    </submittedName>
</protein>
<reference evidence="1 2" key="1">
    <citation type="journal article" date="2018" name="Front. Plant Sci.">
        <title>Red Clover (Trifolium pratense) and Zigzag Clover (T. medium) - A Picture of Genomic Similarities and Differences.</title>
        <authorList>
            <person name="Dluhosova J."/>
            <person name="Istvanek J."/>
            <person name="Nedelnik J."/>
            <person name="Repkova J."/>
        </authorList>
    </citation>
    <scope>NUCLEOTIDE SEQUENCE [LARGE SCALE GENOMIC DNA]</scope>
    <source>
        <strain evidence="2">cv. 10/8</strain>
        <tissue evidence="1">Leaf</tissue>
    </source>
</reference>
<evidence type="ECO:0000313" key="1">
    <source>
        <dbReference type="EMBL" id="MCI37661.1"/>
    </source>
</evidence>
<keyword evidence="2" id="KW-1185">Reference proteome</keyword>
<evidence type="ECO:0000313" key="2">
    <source>
        <dbReference type="Proteomes" id="UP000265520"/>
    </source>
</evidence>